<dbReference type="InterPro" id="IPR049012">
    <property type="entry name" value="Mutator_transp_dom"/>
</dbReference>
<feature type="region of interest" description="Disordered" evidence="3">
    <location>
        <begin position="25"/>
        <end position="56"/>
    </location>
</feature>
<dbReference type="AlphaFoldDB" id="Q16I42"/>
<protein>
    <submittedName>
        <fullName evidence="5">AAEL013804-PA</fullName>
    </submittedName>
</protein>
<evidence type="ECO:0000313" key="6">
    <source>
        <dbReference type="Proteomes" id="UP000682892"/>
    </source>
</evidence>
<dbReference type="eggNOG" id="ENOG502RXVX">
    <property type="taxonomic scope" value="Eukaryota"/>
</dbReference>
<dbReference type="VEuPathDB" id="VectorBase:AAEL007311"/>
<dbReference type="SUPFAM" id="SSF49854">
    <property type="entry name" value="Spermadhesin, CUB domain"/>
    <property type="match status" value="1"/>
</dbReference>
<reference evidence="5" key="2">
    <citation type="journal article" date="2007" name="Science">
        <title>Genome sequence of Aedes aegypti, a major arbovirus vector.</title>
        <authorList>
            <person name="Nene V."/>
            <person name="Wortman J.R."/>
            <person name="Lawson D."/>
            <person name="Haas B."/>
            <person name="Kodira C."/>
            <person name="Tu Z.J."/>
            <person name="Loftus B."/>
            <person name="Xi Z."/>
            <person name="Megy K."/>
            <person name="Grabherr M."/>
            <person name="Ren Q."/>
            <person name="Zdobnov E.M."/>
            <person name="Lobo N.F."/>
            <person name="Campbell K.S."/>
            <person name="Brown S.E."/>
            <person name="Bonaldo M.F."/>
            <person name="Zhu J."/>
            <person name="Sinkins S.P."/>
            <person name="Hogenkamp D.G."/>
            <person name="Amedeo P."/>
            <person name="Arensburger P."/>
            <person name="Atkinson P.W."/>
            <person name="Bidwell S."/>
            <person name="Biedler J."/>
            <person name="Birney E."/>
            <person name="Bruggner R.V."/>
            <person name="Costas J."/>
            <person name="Coy M.R."/>
            <person name="Crabtree J."/>
            <person name="Crawford M."/>
            <person name="Debruyn B."/>
            <person name="Decaprio D."/>
            <person name="Eiglmeier K."/>
            <person name="Eisenstadt E."/>
            <person name="El-Dorry H."/>
            <person name="Gelbart W.M."/>
            <person name="Gomes S.L."/>
            <person name="Hammond M."/>
            <person name="Hannick L.I."/>
            <person name="Hogan J.R."/>
            <person name="Holmes M.H."/>
            <person name="Jaffe D."/>
            <person name="Johnston J.S."/>
            <person name="Kennedy R.C."/>
            <person name="Koo H."/>
            <person name="Kravitz S."/>
            <person name="Kriventseva E.V."/>
            <person name="Kulp D."/>
            <person name="Labutti K."/>
            <person name="Lee E."/>
            <person name="Li S."/>
            <person name="Lovin D.D."/>
            <person name="Mao C."/>
            <person name="Mauceli E."/>
            <person name="Menck C.F."/>
            <person name="Miller J.R."/>
            <person name="Montgomery P."/>
            <person name="Mori A."/>
            <person name="Nascimento A.L."/>
            <person name="Naveira H.F."/>
            <person name="Nusbaum C."/>
            <person name="O'leary S."/>
            <person name="Orvis J."/>
            <person name="Pertea M."/>
            <person name="Quesneville H."/>
            <person name="Reidenbach K.R."/>
            <person name="Rogers Y.H."/>
            <person name="Roth C.W."/>
            <person name="Schneider J.R."/>
            <person name="Schatz M."/>
            <person name="Shumway M."/>
            <person name="Stanke M."/>
            <person name="Stinson E.O."/>
            <person name="Tubio J.M."/>
            <person name="Vanzee J.P."/>
            <person name="Verjovski-Almeida S."/>
            <person name="Werner D."/>
            <person name="White O."/>
            <person name="Wyder S."/>
            <person name="Zeng Q."/>
            <person name="Zhao Q."/>
            <person name="Zhao Y."/>
            <person name="Hill C.A."/>
            <person name="Raikhel A.S."/>
            <person name="Soares M.B."/>
            <person name="Knudson D.L."/>
            <person name="Lee N.H."/>
            <person name="Galagan J."/>
            <person name="Salzberg S.L."/>
            <person name="Paulsen I.T."/>
            <person name="Dimopoulos G."/>
            <person name="Collins F.H."/>
            <person name="Birren B."/>
            <person name="Fraser-Liggett C.M."/>
            <person name="Severson D.W."/>
        </authorList>
    </citation>
    <scope>NUCLEOTIDE SEQUENCE [LARGE SCALE GENOMIC DNA]</scope>
    <source>
        <strain evidence="5">Liverpool</strain>
    </source>
</reference>
<evidence type="ECO:0000256" key="1">
    <source>
        <dbReference type="ARBA" id="ARBA00023157"/>
    </source>
</evidence>
<organism evidence="5 6">
    <name type="scientific">Aedes aegypti</name>
    <name type="common">Yellowfever mosquito</name>
    <name type="synonym">Culex aegypti</name>
    <dbReference type="NCBI Taxonomy" id="7159"/>
    <lineage>
        <taxon>Eukaryota</taxon>
        <taxon>Metazoa</taxon>
        <taxon>Ecdysozoa</taxon>
        <taxon>Arthropoda</taxon>
        <taxon>Hexapoda</taxon>
        <taxon>Insecta</taxon>
        <taxon>Pterygota</taxon>
        <taxon>Neoptera</taxon>
        <taxon>Endopterygota</taxon>
        <taxon>Diptera</taxon>
        <taxon>Nematocera</taxon>
        <taxon>Culicoidea</taxon>
        <taxon>Culicidae</taxon>
        <taxon>Culicinae</taxon>
        <taxon>Aedini</taxon>
        <taxon>Aedes</taxon>
        <taxon>Stegomyia</taxon>
    </lineage>
</organism>
<reference evidence="5" key="1">
    <citation type="submission" date="2005-10" db="EMBL/GenBank/DDBJ databases">
        <authorList>
            <person name="Loftus B.J."/>
            <person name="Nene V.M."/>
            <person name="Hannick L.I."/>
            <person name="Bidwell S."/>
            <person name="Haas B."/>
            <person name="Amedeo P."/>
            <person name="Orvis J."/>
            <person name="Wortman J.R."/>
            <person name="White O.R."/>
            <person name="Salzberg S."/>
            <person name="Shumway M."/>
            <person name="Koo H."/>
            <person name="Zhao Y."/>
            <person name="Holmes M."/>
            <person name="Miller J."/>
            <person name="Schatz M."/>
            <person name="Pop M."/>
            <person name="Pai G."/>
            <person name="Utterback T."/>
            <person name="Rogers Y.-H."/>
            <person name="Kravitz S."/>
            <person name="Fraser C.M."/>
        </authorList>
    </citation>
    <scope>NUCLEOTIDE SEQUENCE</scope>
    <source>
        <strain evidence="5">Liverpool</strain>
    </source>
</reference>
<gene>
    <name evidence="5" type="ORF">AaeL_AAEL013804</name>
</gene>
<name>Q16I42_AEDAE</name>
<dbReference type="PROSITE" id="PS01180">
    <property type="entry name" value="CUB"/>
    <property type="match status" value="1"/>
</dbReference>
<proteinExistence type="predicted"/>
<dbReference type="PaxDb" id="7159-AAEL013804-PA"/>
<dbReference type="InterPro" id="IPR058698">
    <property type="entry name" value="CUB_metazoa"/>
</dbReference>
<dbReference type="InterPro" id="IPR000859">
    <property type="entry name" value="CUB_dom"/>
</dbReference>
<dbReference type="HOGENOM" id="CLU_352414_0_0_1"/>
<reference evidence="5" key="3">
    <citation type="submission" date="2012-09" db="EMBL/GenBank/DDBJ databases">
        <authorList>
            <consortium name="VectorBase"/>
        </authorList>
    </citation>
    <scope>NUCLEOTIDE SEQUENCE</scope>
    <source>
        <strain evidence="5">Liverpool</strain>
    </source>
</reference>
<dbReference type="Gene3D" id="2.60.120.290">
    <property type="entry name" value="Spermadhesin, CUB domain"/>
    <property type="match status" value="2"/>
</dbReference>
<comment type="caution">
    <text evidence="2">Lacks conserved residue(s) required for the propagation of feature annotation.</text>
</comment>
<feature type="domain" description="CUB" evidence="4">
    <location>
        <begin position="517"/>
        <end position="634"/>
    </location>
</feature>
<accession>Q16I42</accession>
<evidence type="ECO:0000313" key="5">
    <source>
        <dbReference type="EMBL" id="EAT33927.1"/>
    </source>
</evidence>
<dbReference type="PhylomeDB" id="Q16I42"/>
<dbReference type="PANTHER" id="PTHR33236">
    <property type="entry name" value="INTRAFLAGELLAR TRANSPORT PROTEIN 122 FAMILY PROTEIN-RELATED"/>
    <property type="match status" value="1"/>
</dbReference>
<dbReference type="Pfam" id="PF20700">
    <property type="entry name" value="Mutator"/>
    <property type="match status" value="1"/>
</dbReference>
<sequence>MPQLTKKRKAAVLRAQPAGIDLAEIGQPVERNEDTPFDCIPGPSSSAPVEDSDPSSSVAMPTIFEQQFCSSVAELPIMDFDTMPLPELRYDDIFATETDWSMLDAGNVHPTRDKYTAELPKGSLIANTSAFSPKQSSSKQLSAAISVAVDHEPRSPLLAVAEREDELERTSLLHQATKVVQPKEVVKSMTSTLWLMCNVCGTIVKGLSEEPSCGTRLRFSTSWAILNIGSTYAMAQEFFSFLDIPFMNRKAFFKDETAMDAVLEKALEESLDKAVQEEVTLATQELKDKQMPEAIHSTTFPISPAVSASPTLAPDRFRLRDLIGRSQLQYIDYKVEYGLRYNPAVFAAKFKRLQQTHEQRPQHPTSTVLPVVPPNDTLTAKGDNVTTFNIPGVNESSPLIVGSSSLDSENIMRPPTRVETALELLGDRLRVLLLNSLVPNSTESRVIEKLKSPLSSLFSVFNVIKFENRPCVARREQQLATFYGICYHEMECSQLGGVPMDVCAGGFGVCCVFQLGCNDQTAQNISYFQSPNYPAAVRSKLTCTFSVALRWNVRQVLLEFIFFEMGPPAEGSCLNDQLIVTVQNGYSKYPVLCGINSGQHLYIQVDRDYSHFLHLTAVSNSNEPKAFNIRITQLTTPEAPEGCLQYYTGINGYIKSFNYDNQSAVVTERNPSYLNNLNYAICIRRAPNFCAVTFENIGENGEENQFQLVNLDEDGASLIRPGTAGVEIYNCPDDFIAINYLRLCGDRLNDGATTEDYTRNSPVLDDSGGPLVVGVRTNAESVGRGFKLRYRQEICQKT</sequence>
<evidence type="ECO:0000256" key="3">
    <source>
        <dbReference type="SAM" id="MobiDB-lite"/>
    </source>
</evidence>
<dbReference type="EMBL" id="CH478110">
    <property type="protein sequence ID" value="EAT33927.1"/>
    <property type="molecule type" value="Genomic_DNA"/>
</dbReference>
<dbReference type="InterPro" id="IPR035914">
    <property type="entry name" value="Sperma_CUB_dom_sf"/>
</dbReference>
<dbReference type="Proteomes" id="UP000682892">
    <property type="component" value="Unassembled WGS sequence"/>
</dbReference>
<dbReference type="PANTHER" id="PTHR33236:SF11">
    <property type="entry name" value="CUB DOMAIN-CONTAINING PROTEIN"/>
    <property type="match status" value="1"/>
</dbReference>
<dbReference type="Pfam" id="PF00431">
    <property type="entry name" value="CUB"/>
    <property type="match status" value="1"/>
</dbReference>
<dbReference type="Pfam" id="PF26080">
    <property type="entry name" value="CUB_animal"/>
    <property type="match status" value="1"/>
</dbReference>
<evidence type="ECO:0000259" key="4">
    <source>
        <dbReference type="PROSITE" id="PS01180"/>
    </source>
</evidence>
<evidence type="ECO:0000256" key="2">
    <source>
        <dbReference type="PROSITE-ProRule" id="PRU00059"/>
    </source>
</evidence>
<keyword evidence="1" id="KW-1015">Disulfide bond</keyword>
<dbReference type="OMA" id="IGSTYAM"/>